<accession>A0A7Y4HBY3</accession>
<dbReference type="Gene3D" id="2.60.120.10">
    <property type="entry name" value="Jelly Rolls"/>
    <property type="match status" value="1"/>
</dbReference>
<gene>
    <name evidence="2" type="ORF">HCN50_32955</name>
</gene>
<evidence type="ECO:0000313" key="2">
    <source>
        <dbReference type="EMBL" id="NOJ50947.1"/>
    </source>
</evidence>
<protein>
    <recommendedName>
        <fullName evidence="1">Sugar 3,4-ketoisomerase QdtA cupin domain-containing protein</fullName>
    </recommendedName>
</protein>
<dbReference type="AlphaFoldDB" id="A0A7Y4HBY3"/>
<dbReference type="Pfam" id="PF05523">
    <property type="entry name" value="FdtA"/>
    <property type="match status" value="1"/>
</dbReference>
<keyword evidence="3" id="KW-1185">Reference proteome</keyword>
<evidence type="ECO:0000313" key="3">
    <source>
        <dbReference type="Proteomes" id="UP000528734"/>
    </source>
</evidence>
<evidence type="ECO:0000259" key="1">
    <source>
        <dbReference type="Pfam" id="PF05523"/>
    </source>
</evidence>
<dbReference type="Proteomes" id="UP000528734">
    <property type="component" value="Unassembled WGS sequence"/>
</dbReference>
<dbReference type="InterPro" id="IPR008894">
    <property type="entry name" value="QdtA_cupin_dom"/>
</dbReference>
<name>A0A7Y4HBY3_9BRAD</name>
<dbReference type="InterPro" id="IPR014710">
    <property type="entry name" value="RmlC-like_jellyroll"/>
</dbReference>
<sequence>MKTAQQIRQFIKHGNGRPPKGWPLHAAMIWGSQFRYSADAMLLVFASDYYDSDDYIRSCPQ</sequence>
<reference evidence="2 3" key="1">
    <citation type="submission" date="2020-03" db="EMBL/GenBank/DDBJ databases">
        <title>Bradyrhizobium diversity isolated from nodules of Muelleranthus trifoliolatus.</title>
        <authorList>
            <person name="Klepa M."/>
            <person name="Helene L."/>
            <person name="Hungria M."/>
        </authorList>
    </citation>
    <scope>NUCLEOTIDE SEQUENCE [LARGE SCALE GENOMIC DNA]</scope>
    <source>
        <strain evidence="2 3">WSM 1744</strain>
    </source>
</reference>
<proteinExistence type="predicted"/>
<dbReference type="EMBL" id="JAAVLW010000025">
    <property type="protein sequence ID" value="NOJ50947.1"/>
    <property type="molecule type" value="Genomic_DNA"/>
</dbReference>
<organism evidence="2 3">
    <name type="scientific">Bradyrhizobium archetypum</name>
    <dbReference type="NCBI Taxonomy" id="2721160"/>
    <lineage>
        <taxon>Bacteria</taxon>
        <taxon>Pseudomonadati</taxon>
        <taxon>Pseudomonadota</taxon>
        <taxon>Alphaproteobacteria</taxon>
        <taxon>Hyphomicrobiales</taxon>
        <taxon>Nitrobacteraceae</taxon>
        <taxon>Bradyrhizobium</taxon>
    </lineage>
</organism>
<dbReference type="RefSeq" id="WP_171713994.1">
    <property type="nucleotide sequence ID" value="NZ_JAAVLW010000025.1"/>
</dbReference>
<comment type="caution">
    <text evidence="2">The sequence shown here is derived from an EMBL/GenBank/DDBJ whole genome shotgun (WGS) entry which is preliminary data.</text>
</comment>
<feature type="domain" description="Sugar 3,4-ketoisomerase QdtA cupin" evidence="1">
    <location>
        <begin position="27"/>
        <end position="58"/>
    </location>
</feature>